<gene>
    <name evidence="8" type="ORF">EZJ58_0984</name>
</gene>
<proteinExistence type="inferred from homology"/>
<evidence type="ECO:0000256" key="2">
    <source>
        <dbReference type="ARBA" id="ARBA00000751"/>
    </source>
</evidence>
<evidence type="ECO:0000313" key="8">
    <source>
        <dbReference type="EMBL" id="TCL02945.1"/>
    </source>
</evidence>
<name>A0A4R1N6S8_9GAMM</name>
<evidence type="ECO:0000256" key="5">
    <source>
        <dbReference type="ARBA" id="ARBA00032343"/>
    </source>
</evidence>
<dbReference type="AlphaFoldDB" id="A0A4R1N6S8"/>
<evidence type="ECO:0000256" key="3">
    <source>
        <dbReference type="ARBA" id="ARBA00008508"/>
    </source>
</evidence>
<dbReference type="EMBL" id="SJOI01000001">
    <property type="protein sequence ID" value="TCL02945.1"/>
    <property type="molecule type" value="Genomic_DNA"/>
</dbReference>
<keyword evidence="9" id="KW-1185">Reference proteome</keyword>
<dbReference type="OrthoDB" id="67297at2"/>
<reference evidence="8 9" key="1">
    <citation type="submission" date="2019-02" db="EMBL/GenBank/DDBJ databases">
        <title>Investigation of anaerobic lignin degradation for improved lignocellulosic biofuels.</title>
        <authorList>
            <person name="Deangelis K."/>
        </authorList>
    </citation>
    <scope>NUCLEOTIDE SEQUENCE [LARGE SCALE GENOMIC DNA]</scope>
    <source>
        <strain evidence="8 9">159R</strain>
    </source>
</reference>
<dbReference type="CDD" id="cd15457">
    <property type="entry name" value="NADAR"/>
    <property type="match status" value="1"/>
</dbReference>
<evidence type="ECO:0000313" key="9">
    <source>
        <dbReference type="Proteomes" id="UP000294555"/>
    </source>
</evidence>
<comment type="catalytic activity">
    <reaction evidence="2">
        <text>2,5-diamino-6-hydroxy-4-(5-phosphoribosylamino)-pyrimidine + H2O = 2,5,6-triamino-4-hydroxypyrimidine + D-ribose 5-phosphate</text>
        <dbReference type="Rhea" id="RHEA:23436"/>
        <dbReference type="ChEBI" id="CHEBI:15377"/>
        <dbReference type="ChEBI" id="CHEBI:58614"/>
        <dbReference type="ChEBI" id="CHEBI:78346"/>
        <dbReference type="ChEBI" id="CHEBI:137796"/>
    </reaction>
</comment>
<dbReference type="NCBIfam" id="TIGR02464">
    <property type="entry name" value="ribofla_fusion"/>
    <property type="match status" value="1"/>
</dbReference>
<comment type="caution">
    <text evidence="8">The sequence shown here is derived from an EMBL/GenBank/DDBJ whole genome shotgun (WGS) entry which is preliminary data.</text>
</comment>
<dbReference type="Proteomes" id="UP000294555">
    <property type="component" value="Unassembled WGS sequence"/>
</dbReference>
<evidence type="ECO:0000259" key="7">
    <source>
        <dbReference type="Pfam" id="PF08719"/>
    </source>
</evidence>
<evidence type="ECO:0000256" key="1">
    <source>
        <dbReference type="ARBA" id="ARBA00000022"/>
    </source>
</evidence>
<evidence type="ECO:0000256" key="6">
    <source>
        <dbReference type="ARBA" id="ARBA00045377"/>
    </source>
</evidence>
<dbReference type="InterPro" id="IPR037238">
    <property type="entry name" value="YbiA-like_sf"/>
</dbReference>
<dbReference type="Pfam" id="PF08719">
    <property type="entry name" value="NADAR"/>
    <property type="match status" value="1"/>
</dbReference>
<dbReference type="RefSeq" id="WP_132921851.1">
    <property type="nucleotide sequence ID" value="NZ_SJOI01000001.1"/>
</dbReference>
<evidence type="ECO:0000256" key="4">
    <source>
        <dbReference type="ARBA" id="ARBA00014614"/>
    </source>
</evidence>
<comment type="function">
    <text evidence="6">Catalyzes the hydrolysis of the N-glycosidic bond in the first two intermediates of riboflavin biosynthesis, which are highly reactive metabolites, yielding relatively innocuous products. Thus, can divert a surplus of harmful intermediates into relatively harmless products and pre-empt the damage these intermediates would otherwise do. Helps maintain flavin levels. May act on other substrates in vivo. Has no activity against GTP, nucleoside monophosphates or ADP-ribose. Is Required for swarming motility.</text>
</comment>
<dbReference type="SUPFAM" id="SSF143990">
    <property type="entry name" value="YbiA-like"/>
    <property type="match status" value="1"/>
</dbReference>
<dbReference type="Gene3D" id="1.10.357.40">
    <property type="entry name" value="YbiA-like"/>
    <property type="match status" value="1"/>
</dbReference>
<feature type="domain" description="NADAR" evidence="7">
    <location>
        <begin position="5"/>
        <end position="147"/>
    </location>
</feature>
<organism evidence="8 9">
    <name type="scientific">Sodalis ligni</name>
    <dbReference type="NCBI Taxonomy" id="2697027"/>
    <lineage>
        <taxon>Bacteria</taxon>
        <taxon>Pseudomonadati</taxon>
        <taxon>Pseudomonadota</taxon>
        <taxon>Gammaproteobacteria</taxon>
        <taxon>Enterobacterales</taxon>
        <taxon>Bruguierivoracaceae</taxon>
        <taxon>Sodalis</taxon>
    </lineage>
</organism>
<accession>A0A4R1N6S8</accession>
<sequence length="152" mass="17117">MDTIYFYDPRRGEFCFLSNLHPRPLVFAGTEYDTPEHAFQVEKALSPRMKNWLKQAPTPELAAVAGDALTEEETVPDWANICVEVMSSIVRAKFDGAEDLKQCLLATGDRKLAECSPIDGEVARFWGEYQGQGENRLGKILMALRAAYRSEK</sequence>
<comment type="similarity">
    <text evidence="3">Belongs to the YbiA family.</text>
</comment>
<protein>
    <recommendedName>
        <fullName evidence="4">N-glycosidase YbiA</fullName>
    </recommendedName>
    <alternativeName>
        <fullName evidence="5">Riboflavin biosynthesis intermediates N-glycosidase</fullName>
    </alternativeName>
</protein>
<dbReference type="InterPro" id="IPR012816">
    <property type="entry name" value="NADAR"/>
</dbReference>
<comment type="catalytic activity">
    <reaction evidence="1">
        <text>5-amino-6-(5-phospho-D-ribosylamino)uracil + H2O = 5,6-diaminouracil + D-ribose 5-phosphate</text>
        <dbReference type="Rhea" id="RHEA:55020"/>
        <dbReference type="ChEBI" id="CHEBI:15377"/>
        <dbReference type="ChEBI" id="CHEBI:46252"/>
        <dbReference type="ChEBI" id="CHEBI:58453"/>
        <dbReference type="ChEBI" id="CHEBI:78346"/>
    </reaction>
</comment>